<organism evidence="3 4">
    <name type="scientific">Acetobacter lambici</name>
    <dbReference type="NCBI Taxonomy" id="1332824"/>
    <lineage>
        <taxon>Bacteria</taxon>
        <taxon>Pseudomonadati</taxon>
        <taxon>Pseudomonadota</taxon>
        <taxon>Alphaproteobacteria</taxon>
        <taxon>Acetobacterales</taxon>
        <taxon>Acetobacteraceae</taxon>
        <taxon>Acetobacter</taxon>
    </lineage>
</organism>
<dbReference type="PANTHER" id="PTHR37089:SF3">
    <property type="entry name" value="EXPORTED PROTEIN"/>
    <property type="match status" value="1"/>
</dbReference>
<accession>A0ABT1F4A5</accession>
<dbReference type="InterPro" id="IPR053167">
    <property type="entry name" value="Spore_coat_component"/>
</dbReference>
<dbReference type="Pfam" id="PF05229">
    <property type="entry name" value="SCPU"/>
    <property type="match status" value="1"/>
</dbReference>
<evidence type="ECO:0000256" key="1">
    <source>
        <dbReference type="SAM" id="SignalP"/>
    </source>
</evidence>
<dbReference type="InterPro" id="IPR007893">
    <property type="entry name" value="Spore_coat_U/FanG"/>
</dbReference>
<feature type="domain" description="Spore coat protein U/FanG" evidence="2">
    <location>
        <begin position="26"/>
        <end position="174"/>
    </location>
</feature>
<protein>
    <submittedName>
        <fullName evidence="3">Spore coat U domain-containing protein</fullName>
    </submittedName>
</protein>
<dbReference type="EMBL" id="JAMYZZ010000078">
    <property type="protein sequence ID" value="MCP1260048.1"/>
    <property type="molecule type" value="Genomic_DNA"/>
</dbReference>
<sequence>MRVVGMVFAGVSLLAVPPSSAWAATSATMSVSAQIVAGCAVNGAVPTSGASVGALGTLDFGSAASLSTASLQATLSPFATVALTCTPGVQVTMTVDGGLHYAGGSRGMVLSGGTARVAYALFSDSTYGAAIQPGAAVSVDVTGSPKPLTLPVFGRAALTGLSPAGLYSDTLTVTLQW</sequence>
<dbReference type="SMART" id="SM00972">
    <property type="entry name" value="SCPU"/>
    <property type="match status" value="1"/>
</dbReference>
<keyword evidence="1" id="KW-0732">Signal</keyword>
<evidence type="ECO:0000313" key="3">
    <source>
        <dbReference type="EMBL" id="MCP1260048.1"/>
    </source>
</evidence>
<gene>
    <name evidence="3" type="ORF">NKW50_15885</name>
</gene>
<dbReference type="PANTHER" id="PTHR37089">
    <property type="entry name" value="PROTEIN U-RELATED"/>
    <property type="match status" value="1"/>
</dbReference>
<dbReference type="Proteomes" id="UP001523528">
    <property type="component" value="Unassembled WGS sequence"/>
</dbReference>
<evidence type="ECO:0000313" key="4">
    <source>
        <dbReference type="Proteomes" id="UP001523528"/>
    </source>
</evidence>
<feature type="chain" id="PRO_5046624456" evidence="1">
    <location>
        <begin position="24"/>
        <end position="177"/>
    </location>
</feature>
<comment type="caution">
    <text evidence="3">The sequence shown here is derived from an EMBL/GenBank/DDBJ whole genome shotgun (WGS) entry which is preliminary data.</text>
</comment>
<keyword evidence="4" id="KW-1185">Reference proteome</keyword>
<proteinExistence type="predicted"/>
<evidence type="ECO:0000259" key="2">
    <source>
        <dbReference type="Pfam" id="PF05229"/>
    </source>
</evidence>
<feature type="signal peptide" evidence="1">
    <location>
        <begin position="1"/>
        <end position="23"/>
    </location>
</feature>
<name>A0ABT1F4A5_9PROT</name>
<dbReference type="RefSeq" id="WP_253544502.1">
    <property type="nucleotide sequence ID" value="NZ_JAMYZY010000077.1"/>
</dbReference>
<reference evidence="3 4" key="1">
    <citation type="submission" date="2022-06" db="EMBL/GenBank/DDBJ databases">
        <title>Acetobacer genomes from food samples.</title>
        <authorList>
            <person name="Sombolestani A."/>
        </authorList>
    </citation>
    <scope>NUCLEOTIDE SEQUENCE [LARGE SCALE GENOMIC DNA]</scope>
    <source>
        <strain evidence="3 4">R-83285</strain>
    </source>
</reference>